<evidence type="ECO:0000256" key="7">
    <source>
        <dbReference type="ARBA" id="ARBA00022840"/>
    </source>
</evidence>
<dbReference type="PANTHER" id="PTHR43790">
    <property type="entry name" value="CARBOHYDRATE TRANSPORT ATP-BINDING PROTEIN MG119-RELATED"/>
    <property type="match status" value="1"/>
</dbReference>
<dbReference type="GO" id="GO:0005886">
    <property type="term" value="C:plasma membrane"/>
    <property type="evidence" value="ECO:0007669"/>
    <property type="project" value="UniProtKB-SubCell"/>
</dbReference>
<keyword evidence="6" id="KW-0547">Nucleotide-binding</keyword>
<dbReference type="InterPro" id="IPR003439">
    <property type="entry name" value="ABC_transporter-like_ATP-bd"/>
</dbReference>
<dbReference type="GO" id="GO:0005524">
    <property type="term" value="F:ATP binding"/>
    <property type="evidence" value="ECO:0007669"/>
    <property type="project" value="UniProtKB-KW"/>
</dbReference>
<keyword evidence="8" id="KW-1278">Translocase</keyword>
<organism evidence="11 12">
    <name type="scientific">Gluconacetobacter diazotrophicus</name>
    <name type="common">Acetobacter diazotrophicus</name>
    <dbReference type="NCBI Taxonomy" id="33996"/>
    <lineage>
        <taxon>Bacteria</taxon>
        <taxon>Pseudomonadati</taxon>
        <taxon>Pseudomonadota</taxon>
        <taxon>Alphaproteobacteria</taxon>
        <taxon>Acetobacterales</taxon>
        <taxon>Acetobacteraceae</taxon>
        <taxon>Gluconacetobacter</taxon>
    </lineage>
</organism>
<sequence>MSIHQRLPDLAIGRTAAPGAVAEPAVRISGISKSYGSLRVLSDISFDIGQGRVHALVGENGAGKSTLVKIITGLVRPDAGEILVKGRPAVFHTPLEARAQGVTAVYQDPKLFPHLDVAENMFVGNYPRTTWGTVDRAAMCRRAGEAFRNLGVALDPRALVGALSMAELQFVEIARALSGDVQLLILDEPTSPLTPAEAERLFDIVRRLRGQGKSVLLITHRLEEVEALADEATVLRDGRHVATRPMSQMERGVMVKLMVGRELSLLQSHGRAASRGRELLRVEGLTLPGSFRDVSFSLHAGEIVGMAGLVGAGRSEIAQALFGMTPAESGHVTLDGHAVTPSTPAQMLGLGLAYLPEDRDGQGLIMSESVADNVTLPIAGRLGHAGLRNRTAERQVATEAVATYDIRTRGIDKPVGQLSGGNRQKVALARWLATKPAVLILDEPTHGVDIGSKAQIHQMIADLAASGLAILMISSDLPEILAMSDRILVVAAGRIVSEIARDDATQEGVMRAATHSTETGHG</sequence>
<proteinExistence type="predicted"/>
<evidence type="ECO:0000256" key="2">
    <source>
        <dbReference type="ARBA" id="ARBA00022448"/>
    </source>
</evidence>
<comment type="caution">
    <text evidence="11">The sequence shown here is derived from an EMBL/GenBank/DDBJ whole genome shotgun (WGS) entry which is preliminary data.</text>
</comment>
<evidence type="ECO:0000256" key="6">
    <source>
        <dbReference type="ARBA" id="ARBA00022741"/>
    </source>
</evidence>
<keyword evidence="3" id="KW-1003">Cell membrane</keyword>
<comment type="subcellular location">
    <subcellularLocation>
        <location evidence="1">Cell membrane</location>
        <topology evidence="1">Peripheral membrane protein</topology>
    </subcellularLocation>
</comment>
<evidence type="ECO:0000313" key="11">
    <source>
        <dbReference type="EMBL" id="MBB2157067.1"/>
    </source>
</evidence>
<evidence type="ECO:0000256" key="5">
    <source>
        <dbReference type="ARBA" id="ARBA00022737"/>
    </source>
</evidence>
<evidence type="ECO:0000256" key="3">
    <source>
        <dbReference type="ARBA" id="ARBA00022475"/>
    </source>
</evidence>
<dbReference type="Proteomes" id="UP000550787">
    <property type="component" value="Unassembled WGS sequence"/>
</dbReference>
<dbReference type="AlphaFoldDB" id="A0A7W4I6D1"/>
<keyword evidence="9" id="KW-0472">Membrane</keyword>
<dbReference type="SMART" id="SM00382">
    <property type="entry name" value="AAA"/>
    <property type="match status" value="2"/>
</dbReference>
<evidence type="ECO:0000259" key="10">
    <source>
        <dbReference type="PROSITE" id="PS50893"/>
    </source>
</evidence>
<dbReference type="InterPro" id="IPR050107">
    <property type="entry name" value="ABC_carbohydrate_import_ATPase"/>
</dbReference>
<dbReference type="CDD" id="cd03215">
    <property type="entry name" value="ABC_Carb_Monos_II"/>
    <property type="match status" value="1"/>
</dbReference>
<protein>
    <submittedName>
        <fullName evidence="11">Sugar ABC transporter ATP-binding protein</fullName>
    </submittedName>
</protein>
<evidence type="ECO:0000256" key="8">
    <source>
        <dbReference type="ARBA" id="ARBA00022967"/>
    </source>
</evidence>
<evidence type="ECO:0000313" key="12">
    <source>
        <dbReference type="Proteomes" id="UP000550787"/>
    </source>
</evidence>
<keyword evidence="5" id="KW-0677">Repeat</keyword>
<dbReference type="FunFam" id="3.40.50.300:FF:000127">
    <property type="entry name" value="Ribose import ATP-binding protein RbsA"/>
    <property type="match status" value="1"/>
</dbReference>
<evidence type="ECO:0000256" key="9">
    <source>
        <dbReference type="ARBA" id="ARBA00023136"/>
    </source>
</evidence>
<dbReference type="Gene3D" id="3.40.50.300">
    <property type="entry name" value="P-loop containing nucleotide triphosphate hydrolases"/>
    <property type="match status" value="2"/>
</dbReference>
<dbReference type="InterPro" id="IPR027417">
    <property type="entry name" value="P-loop_NTPase"/>
</dbReference>
<dbReference type="PANTHER" id="PTHR43790:SF3">
    <property type="entry name" value="D-ALLOSE IMPORT ATP-BINDING PROTEIN ALSA-RELATED"/>
    <property type="match status" value="1"/>
</dbReference>
<evidence type="ECO:0000256" key="4">
    <source>
        <dbReference type="ARBA" id="ARBA00022597"/>
    </source>
</evidence>
<dbReference type="EMBL" id="JABEQG010000023">
    <property type="protein sequence ID" value="MBB2157067.1"/>
    <property type="molecule type" value="Genomic_DNA"/>
</dbReference>
<feature type="domain" description="ABC transporter" evidence="10">
    <location>
        <begin position="274"/>
        <end position="517"/>
    </location>
</feature>
<dbReference type="SUPFAM" id="SSF52540">
    <property type="entry name" value="P-loop containing nucleoside triphosphate hydrolases"/>
    <property type="match status" value="2"/>
</dbReference>
<dbReference type="InterPro" id="IPR017871">
    <property type="entry name" value="ABC_transporter-like_CS"/>
</dbReference>
<keyword evidence="7 11" id="KW-0067">ATP-binding</keyword>
<feature type="domain" description="ABC transporter" evidence="10">
    <location>
        <begin position="26"/>
        <end position="262"/>
    </location>
</feature>
<gene>
    <name evidence="11" type="ORF">HLH33_12225</name>
</gene>
<dbReference type="PROSITE" id="PS00211">
    <property type="entry name" value="ABC_TRANSPORTER_1"/>
    <property type="match status" value="1"/>
</dbReference>
<keyword evidence="4" id="KW-0762">Sugar transport</keyword>
<dbReference type="CDD" id="cd03216">
    <property type="entry name" value="ABC_Carb_Monos_I"/>
    <property type="match status" value="1"/>
</dbReference>
<reference evidence="11 12" key="1">
    <citation type="submission" date="2020-04" db="EMBL/GenBank/DDBJ databases">
        <title>Description of novel Gluconacetobacter.</title>
        <authorList>
            <person name="Sombolestani A."/>
        </authorList>
    </citation>
    <scope>NUCLEOTIDE SEQUENCE [LARGE SCALE GENOMIC DNA]</scope>
    <source>
        <strain evidence="11 12">LMG 7603</strain>
    </source>
</reference>
<dbReference type="PROSITE" id="PS50893">
    <property type="entry name" value="ABC_TRANSPORTER_2"/>
    <property type="match status" value="2"/>
</dbReference>
<name>A0A7W4I6D1_GLUDI</name>
<dbReference type="InterPro" id="IPR003593">
    <property type="entry name" value="AAA+_ATPase"/>
</dbReference>
<dbReference type="Pfam" id="PF00005">
    <property type="entry name" value="ABC_tran"/>
    <property type="match status" value="2"/>
</dbReference>
<keyword evidence="2" id="KW-0813">Transport</keyword>
<dbReference type="GO" id="GO:0016887">
    <property type="term" value="F:ATP hydrolysis activity"/>
    <property type="evidence" value="ECO:0007669"/>
    <property type="project" value="InterPro"/>
</dbReference>
<accession>A0A7W4I6D1</accession>
<dbReference type="RefSeq" id="WP_183116032.1">
    <property type="nucleotide sequence ID" value="NZ_JABEQG010000023.1"/>
</dbReference>
<evidence type="ECO:0000256" key="1">
    <source>
        <dbReference type="ARBA" id="ARBA00004202"/>
    </source>
</evidence>